<evidence type="ECO:0000313" key="12">
    <source>
        <dbReference type="EMBL" id="XBJ28834.1"/>
    </source>
</evidence>
<dbReference type="GO" id="GO:0016645">
    <property type="term" value="F:oxidoreductase activity, acting on the CH-NH group of donors"/>
    <property type="evidence" value="ECO:0007669"/>
    <property type="project" value="InterPro"/>
</dbReference>
<evidence type="ECO:0000256" key="6">
    <source>
        <dbReference type="ARBA" id="ARBA00022694"/>
    </source>
</evidence>
<dbReference type="HAMAP" id="MF_01102">
    <property type="entry name" value="MnmC"/>
    <property type="match status" value="1"/>
</dbReference>
<dbReference type="NCBIfam" id="NF002481">
    <property type="entry name" value="PRK01747.1-2"/>
    <property type="match status" value="1"/>
</dbReference>
<dbReference type="EMBL" id="CP155620">
    <property type="protein sequence ID" value="XBJ28834.1"/>
    <property type="molecule type" value="Genomic_DNA"/>
</dbReference>
<dbReference type="Gene3D" id="3.40.50.150">
    <property type="entry name" value="Vaccinia Virus protein VP39"/>
    <property type="match status" value="1"/>
</dbReference>
<keyword evidence="2" id="KW-0489">Methyltransferase</keyword>
<keyword evidence="9" id="KW-0511">Multifunctional enzyme</keyword>
<dbReference type="GO" id="GO:0032259">
    <property type="term" value="P:methylation"/>
    <property type="evidence" value="ECO:0007669"/>
    <property type="project" value="UniProtKB-KW"/>
</dbReference>
<sequence length="611" mass="70880">MQKARLIFKDNTPFSLDFDDFYFNSKDGVNESKFVYTQAFEFTEDENFIIAELGFGIGLNFFLSLKRFLNSTKRPKRLFYVSLENFYIDKELLRECYKRLNLYEEFKELLELFLEFYPKNKEGYYRFYFKDCFLDLVFKDAVFSLKELDFKADVWFLDGFSPSKNKTMFDEEIIKEIARLSKINTQILTFSASSFLQKNLKKYNFEVQKVKGFKKREMIKACFKGFEFECKEAYFSRVKKDFKGKKLAIIGAGISAASLAYELSLRGFEIEIFEKNTKLFENASTNASGILSSLILKPEVVLGELSQNAFIEASRFYQQILGFKPQGVYEFAYNELMQTRFDLQKDNVLFQICDNRAFLEDGGVIEPKTIVSELLRLSGAKIHFGYEFMHFTKDDNKFSLHFNTQNSKSGFDILIYASGADTKKILSYEAMNLSKVRGQVTLLKPFLDTKFALSSKAYITPIKNDLQLIGATYDRLNEDINPTQKDNEENIQNIKEFLQGNEKLVVQGAKVAFRSYSSDRFAIIGPAYDEEFYKKSYKALLWTKDKPQILPQNIENLYLDFAHGSRGFSTAILGARYICALICNEPLGLFKSFTHAIHPARFLIRKLKKGL</sequence>
<evidence type="ECO:0000259" key="10">
    <source>
        <dbReference type="Pfam" id="PF01266"/>
    </source>
</evidence>
<dbReference type="Gene3D" id="3.50.50.60">
    <property type="entry name" value="FAD/NAD(P)-binding domain"/>
    <property type="match status" value="1"/>
</dbReference>
<dbReference type="PANTHER" id="PTHR13847">
    <property type="entry name" value="SARCOSINE DEHYDROGENASE-RELATED"/>
    <property type="match status" value="1"/>
</dbReference>
<dbReference type="SUPFAM" id="SSF51905">
    <property type="entry name" value="FAD/NAD(P)-binding domain"/>
    <property type="match status" value="1"/>
</dbReference>
<dbReference type="PANTHER" id="PTHR13847:SF283">
    <property type="entry name" value="TRNA 5-METHYLAMINOMETHYL-2-THIOURIDINE BIOSYNTHESIS BIFUNCTIONAL PROTEIN MNMC"/>
    <property type="match status" value="1"/>
</dbReference>
<reference evidence="12" key="1">
    <citation type="submission" date="2024-05" db="EMBL/GenBank/DDBJ databases">
        <title>Campylobacter coli isolated from environmental waters in Slovenia.</title>
        <authorList>
            <person name="Zautner A.E."/>
            <person name="Bunk B."/>
            <person name="Riedel T."/>
            <person name="Sproeer C."/>
        </authorList>
    </citation>
    <scope>NUCLEOTIDE SEQUENCE</scope>
    <source>
        <strain evidence="12">CCS1377</strain>
    </source>
</reference>
<protein>
    <submittedName>
        <fullName evidence="12">Bifunctional tRNA (5-methylaminomethyl-2-thiouridine)(34)-methyltransferase MnmD/FAD-dependent 5-carboxymethylaminomethyl-2-thiouridine(34) oxidoreductase MnmC</fullName>
    </submittedName>
</protein>
<evidence type="ECO:0000256" key="5">
    <source>
        <dbReference type="ARBA" id="ARBA00022691"/>
    </source>
</evidence>
<dbReference type="Pfam" id="PF01266">
    <property type="entry name" value="DAO"/>
    <property type="match status" value="1"/>
</dbReference>
<evidence type="ECO:0000256" key="2">
    <source>
        <dbReference type="ARBA" id="ARBA00022603"/>
    </source>
</evidence>
<dbReference type="GO" id="GO:0005737">
    <property type="term" value="C:cytoplasm"/>
    <property type="evidence" value="ECO:0007669"/>
    <property type="project" value="TreeGrafter"/>
</dbReference>
<evidence type="ECO:0000259" key="11">
    <source>
        <dbReference type="Pfam" id="PF05430"/>
    </source>
</evidence>
<dbReference type="AlphaFoldDB" id="A0AAU7E6S0"/>
<gene>
    <name evidence="12" type="primary">mnmC</name>
    <name evidence="12" type="ORF">AAH949_07015</name>
</gene>
<dbReference type="InterPro" id="IPR047785">
    <property type="entry name" value="tRNA_MNMC2"/>
</dbReference>
<dbReference type="GO" id="GO:0008033">
    <property type="term" value="P:tRNA processing"/>
    <property type="evidence" value="ECO:0007669"/>
    <property type="project" value="UniProtKB-KW"/>
</dbReference>
<evidence type="ECO:0000256" key="9">
    <source>
        <dbReference type="ARBA" id="ARBA00023268"/>
    </source>
</evidence>
<dbReference type="InterPro" id="IPR006076">
    <property type="entry name" value="FAD-dep_OxRdtase"/>
</dbReference>
<dbReference type="InterPro" id="IPR008471">
    <property type="entry name" value="MnmC-like_methylTransf"/>
</dbReference>
<accession>A0AAU7E6S0</accession>
<dbReference type="GO" id="GO:0004808">
    <property type="term" value="F:tRNA (5-methylaminomethyl-2-thiouridylate)(34)-methyltransferase activity"/>
    <property type="evidence" value="ECO:0007669"/>
    <property type="project" value="InterPro"/>
</dbReference>
<feature type="domain" description="MnmC-like methyltransferase" evidence="11">
    <location>
        <begin position="104"/>
        <end position="222"/>
    </location>
</feature>
<evidence type="ECO:0000256" key="7">
    <source>
        <dbReference type="ARBA" id="ARBA00022827"/>
    </source>
</evidence>
<dbReference type="NCBIfam" id="TIGR03197">
    <property type="entry name" value="MnmC_Cterm"/>
    <property type="match status" value="1"/>
</dbReference>
<keyword evidence="6" id="KW-0819">tRNA processing</keyword>
<dbReference type="InterPro" id="IPR036188">
    <property type="entry name" value="FAD/NAD-bd_sf"/>
</dbReference>
<keyword evidence="3" id="KW-0285">Flavoprotein</keyword>
<evidence type="ECO:0000256" key="8">
    <source>
        <dbReference type="ARBA" id="ARBA00023002"/>
    </source>
</evidence>
<dbReference type="InterPro" id="IPR017610">
    <property type="entry name" value="tRNA_S-uridine_synth_MnmC_C"/>
</dbReference>
<proteinExistence type="inferred from homology"/>
<evidence type="ECO:0000256" key="1">
    <source>
        <dbReference type="ARBA" id="ARBA00022490"/>
    </source>
</evidence>
<keyword evidence="5" id="KW-0949">S-adenosyl-L-methionine</keyword>
<evidence type="ECO:0000256" key="4">
    <source>
        <dbReference type="ARBA" id="ARBA00022679"/>
    </source>
</evidence>
<evidence type="ECO:0000256" key="3">
    <source>
        <dbReference type="ARBA" id="ARBA00022630"/>
    </source>
</evidence>
<keyword evidence="7" id="KW-0274">FAD</keyword>
<dbReference type="RefSeq" id="WP_348518334.1">
    <property type="nucleotide sequence ID" value="NZ_CP155620.1"/>
</dbReference>
<dbReference type="Pfam" id="PF05430">
    <property type="entry name" value="Methyltransf_30"/>
    <property type="match status" value="1"/>
</dbReference>
<dbReference type="NCBIfam" id="NF033855">
    <property type="entry name" value="tRNA_MNMC2"/>
    <property type="match status" value="1"/>
</dbReference>
<keyword evidence="8" id="KW-0560">Oxidoreductase</keyword>
<feature type="domain" description="FAD dependent oxidoreductase" evidence="10">
    <location>
        <begin position="247"/>
        <end position="580"/>
    </location>
</feature>
<dbReference type="InterPro" id="IPR029063">
    <property type="entry name" value="SAM-dependent_MTases_sf"/>
</dbReference>
<organism evidence="12">
    <name type="scientific">Campylobacter sp. CCS1377</name>
    <dbReference type="NCBI Taxonomy" id="3158229"/>
    <lineage>
        <taxon>Bacteria</taxon>
        <taxon>Pseudomonadati</taxon>
        <taxon>Campylobacterota</taxon>
        <taxon>Epsilonproteobacteria</taxon>
        <taxon>Campylobacterales</taxon>
        <taxon>Campylobacteraceae</taxon>
        <taxon>Campylobacter</taxon>
    </lineage>
</organism>
<dbReference type="InterPro" id="IPR023032">
    <property type="entry name" value="tRNA_MAMT_biosynth_bifunc_MnmC"/>
</dbReference>
<dbReference type="Gene3D" id="3.30.9.10">
    <property type="entry name" value="D-Amino Acid Oxidase, subunit A, domain 2"/>
    <property type="match status" value="1"/>
</dbReference>
<keyword evidence="1" id="KW-0963">Cytoplasm</keyword>
<keyword evidence="4" id="KW-0808">Transferase</keyword>
<name>A0AAU7E6S0_9BACT</name>